<feature type="repeat" description="ANK" evidence="6">
    <location>
        <begin position="1237"/>
        <end position="1269"/>
    </location>
</feature>
<evidence type="ECO:0000313" key="8">
    <source>
        <dbReference type="EMBL" id="PTB53079.1"/>
    </source>
</evidence>
<feature type="region of interest" description="Disordered" evidence="7">
    <location>
        <begin position="1884"/>
        <end position="1915"/>
    </location>
</feature>
<dbReference type="RefSeq" id="XP_024772756.1">
    <property type="nucleotide sequence ID" value="XM_024912041.1"/>
</dbReference>
<feature type="repeat" description="ANK" evidence="6">
    <location>
        <begin position="1068"/>
        <end position="1100"/>
    </location>
</feature>
<feature type="repeat" description="ANK" evidence="6">
    <location>
        <begin position="1632"/>
        <end position="1664"/>
    </location>
</feature>
<dbReference type="CDD" id="cd02249">
    <property type="entry name" value="ZZ"/>
    <property type="match status" value="1"/>
</dbReference>
<protein>
    <submittedName>
        <fullName evidence="8">Uncharacterized protein</fullName>
    </submittedName>
</protein>
<dbReference type="Pfam" id="PF12796">
    <property type="entry name" value="Ank_2"/>
    <property type="match status" value="5"/>
</dbReference>
<keyword evidence="3" id="KW-0863">Zinc-finger</keyword>
<dbReference type="PROSITE" id="PS50297">
    <property type="entry name" value="ANK_REP_REGION"/>
    <property type="match status" value="5"/>
</dbReference>
<evidence type="ECO:0000256" key="5">
    <source>
        <dbReference type="ARBA" id="ARBA00023043"/>
    </source>
</evidence>
<dbReference type="InterPro" id="IPR043145">
    <property type="entry name" value="Znf_ZZ_sf"/>
</dbReference>
<keyword evidence="5 6" id="KW-0040">ANK repeat</keyword>
<dbReference type="Gene3D" id="3.30.60.90">
    <property type="match status" value="1"/>
</dbReference>
<dbReference type="PANTHER" id="PTHR24198">
    <property type="entry name" value="ANKYRIN REPEAT AND PROTEIN KINASE DOMAIN-CONTAINING PROTEIN"/>
    <property type="match status" value="1"/>
</dbReference>
<feature type="repeat" description="ANK" evidence="6">
    <location>
        <begin position="1521"/>
        <end position="1553"/>
    </location>
</feature>
<dbReference type="GeneID" id="36620600"/>
<keyword evidence="2" id="KW-0677">Repeat</keyword>
<evidence type="ECO:0000256" key="6">
    <source>
        <dbReference type="PROSITE-ProRule" id="PRU00023"/>
    </source>
</evidence>
<feature type="repeat" description="ANK" evidence="6">
    <location>
        <begin position="1494"/>
        <end position="1520"/>
    </location>
</feature>
<dbReference type="SUPFAM" id="SSF57850">
    <property type="entry name" value="RING/U-box"/>
    <property type="match status" value="1"/>
</dbReference>
<dbReference type="Gene3D" id="1.25.40.20">
    <property type="entry name" value="Ankyrin repeat-containing domain"/>
    <property type="match status" value="4"/>
</dbReference>
<dbReference type="Pfam" id="PF00023">
    <property type="entry name" value="Ank"/>
    <property type="match status" value="1"/>
</dbReference>
<keyword evidence="9" id="KW-1185">Reference proteome</keyword>
<evidence type="ECO:0000256" key="4">
    <source>
        <dbReference type="ARBA" id="ARBA00022833"/>
    </source>
</evidence>
<keyword evidence="1" id="KW-0479">Metal-binding</keyword>
<name>A0A2T4A7M8_TRIHA</name>
<keyword evidence="4" id="KW-0862">Zinc</keyword>
<dbReference type="SMART" id="SM00248">
    <property type="entry name" value="ANK"/>
    <property type="match status" value="18"/>
</dbReference>
<proteinExistence type="predicted"/>
<dbReference type="EMBL" id="KZ679682">
    <property type="protein sequence ID" value="PTB53079.1"/>
    <property type="molecule type" value="Genomic_DNA"/>
</dbReference>
<dbReference type="SUPFAM" id="SSF53474">
    <property type="entry name" value="alpha/beta-Hydrolases"/>
    <property type="match status" value="1"/>
</dbReference>
<dbReference type="GO" id="GO:0008270">
    <property type="term" value="F:zinc ion binding"/>
    <property type="evidence" value="ECO:0007669"/>
    <property type="project" value="UniProtKB-KW"/>
</dbReference>
<dbReference type="STRING" id="983964.A0A2T4A7M8"/>
<feature type="repeat" description="ANK" evidence="6">
    <location>
        <begin position="1461"/>
        <end position="1493"/>
    </location>
</feature>
<accession>A0A2T4A7M8</accession>
<dbReference type="InterPro" id="IPR029058">
    <property type="entry name" value="AB_hydrolase_fold"/>
</dbReference>
<organism evidence="8 9">
    <name type="scientific">Trichoderma harzianum CBS 226.95</name>
    <dbReference type="NCBI Taxonomy" id="983964"/>
    <lineage>
        <taxon>Eukaryota</taxon>
        <taxon>Fungi</taxon>
        <taxon>Dikarya</taxon>
        <taxon>Ascomycota</taxon>
        <taxon>Pezizomycotina</taxon>
        <taxon>Sordariomycetes</taxon>
        <taxon>Hypocreomycetidae</taxon>
        <taxon>Hypocreales</taxon>
        <taxon>Hypocreaceae</taxon>
        <taxon>Trichoderma</taxon>
    </lineage>
</organism>
<feature type="region of interest" description="Disordered" evidence="7">
    <location>
        <begin position="1"/>
        <end position="22"/>
    </location>
</feature>
<gene>
    <name evidence="8" type="ORF">M431DRAFT_118595</name>
</gene>
<dbReference type="Gene3D" id="3.40.50.1820">
    <property type="entry name" value="alpha/beta hydrolase"/>
    <property type="match status" value="1"/>
</dbReference>
<dbReference type="InterPro" id="IPR002110">
    <property type="entry name" value="Ankyrin_rpt"/>
</dbReference>
<evidence type="ECO:0000256" key="1">
    <source>
        <dbReference type="ARBA" id="ARBA00022723"/>
    </source>
</evidence>
<dbReference type="Proteomes" id="UP000241690">
    <property type="component" value="Unassembled WGS sequence"/>
</dbReference>
<feature type="repeat" description="ANK" evidence="6">
    <location>
        <begin position="1388"/>
        <end position="1420"/>
    </location>
</feature>
<evidence type="ECO:0000256" key="2">
    <source>
        <dbReference type="ARBA" id="ARBA00022737"/>
    </source>
</evidence>
<feature type="repeat" description="ANK" evidence="6">
    <location>
        <begin position="1272"/>
        <end position="1304"/>
    </location>
</feature>
<evidence type="ECO:0000256" key="7">
    <source>
        <dbReference type="SAM" id="MobiDB-lite"/>
    </source>
</evidence>
<evidence type="ECO:0000313" key="9">
    <source>
        <dbReference type="Proteomes" id="UP000241690"/>
    </source>
</evidence>
<dbReference type="SUPFAM" id="SSF48403">
    <property type="entry name" value="Ankyrin repeat"/>
    <property type="match status" value="3"/>
</dbReference>
<dbReference type="InterPro" id="IPR036770">
    <property type="entry name" value="Ankyrin_rpt-contain_sf"/>
</dbReference>
<reference evidence="8 9" key="1">
    <citation type="submission" date="2016-07" db="EMBL/GenBank/DDBJ databases">
        <title>Multiple horizontal gene transfer events from other fungi enriched the ability of initially mycotrophic Trichoderma (Ascomycota) to feed on dead plant biomass.</title>
        <authorList>
            <consortium name="DOE Joint Genome Institute"/>
            <person name="Aerts A."/>
            <person name="Atanasova L."/>
            <person name="Chenthamara K."/>
            <person name="Zhang J."/>
            <person name="Grujic M."/>
            <person name="Henrissat B."/>
            <person name="Kuo A."/>
            <person name="Salamov A."/>
            <person name="Lipzen A."/>
            <person name="Labutti K."/>
            <person name="Barry K."/>
            <person name="Miao Y."/>
            <person name="Rahimi M.J."/>
            <person name="Shen Q."/>
            <person name="Grigoriev I.V."/>
            <person name="Kubicek C.P."/>
            <person name="Druzhinina I.S."/>
        </authorList>
    </citation>
    <scope>NUCLEOTIDE SEQUENCE [LARGE SCALE GENOMIC DNA]</scope>
    <source>
        <strain evidence="8 9">CBS 226.95</strain>
    </source>
</reference>
<dbReference type="PROSITE" id="PS50088">
    <property type="entry name" value="ANK_REPEAT"/>
    <property type="match status" value="8"/>
</dbReference>
<dbReference type="PANTHER" id="PTHR24198:SF165">
    <property type="entry name" value="ANKYRIN REPEAT-CONTAINING PROTEIN-RELATED"/>
    <property type="match status" value="1"/>
</dbReference>
<evidence type="ECO:0000256" key="3">
    <source>
        <dbReference type="ARBA" id="ARBA00022771"/>
    </source>
</evidence>
<sequence length="1915" mass="216082">MTEEMIEGAPSSGEEPALIEKPNLALPLQEVSQELEADSERMRNEVQDDAIDAVSIKTTTDQIFNPPTEPQIDLEERKLGLSIVRNLGWSGSNYDDYDVITVHGIRDDYTTAWIDREGSWWIKNKLFHDLSARQIDYSYEIHEDSDLYETDGLRLHAQRLITAYAKVRRELEDTERDRPIIWVCHDLGGTIVKEALSMALARPDRFGRIAMLTTAIVFLGSPHQFHSFEDLEDQLLALILLQGPAIRAQLLKKVKMLAGQVERANQTFLNTKLFSRVTIFNIFAQNIHDARNQRSFKDEVTHTRSMKNNLEVLDMPAPATPFSRFGHGIGHPFESVGRYGLNNIDHLHLVRGDGPDETWVTPILNMFNVDDSPIKLNHQILPLQACFLSLAPPTRQFDISYDPMMPQNATVCWIMEQKLFAELNKTYSRPEIIHLHGDGSHRIDIREISRRLYTNYDNSRVIANDGSRTLVRSVIYFEFDRWDSRYNNISSMLLYFINVMSWRLWPLNLWFEYLETPVRDTKYWSLETIWHFYIVHFLGNSVSKLTFFIGCFDQCPEEERKWFLQRILLFQSYTEQSPSFILSTSSRDGLGIESLPEDRRINLQECPAANHPTIKTTLTDELRSDLFDLISRRPIYEMAQLQLEALLEQCSDMPYLGFIILRWLSNYRRGASKSEIAQLIKQLSPVTVENTVRVFVSSLRNEDQSMMKNIYNWIKYAAEPWTAESLSEALTVHQQLSEEIAVEKEPYIDDVHPSDLALSIEQAFGGIIVILNRDIKFSHSSFYNVCIDGTTQKDDEERDRVNGEITTACLRYFQLKGTQEKLLLFPEILDGGPWTSLLDATAIAHQRDSMAEYAVRFWPQHYNSSGKFKPRNLVHDLFSVRATRAAWEVPFFFFSNPLTRINRSYVSSLPMFARLGFEDLIDEYLESNRNEHGFFEDCWYAVTEASRVGNKAIVQRLLDQLPVNESELKNSLFWAAAYGRDGVADILLEHIPNLSTFQWPEHISYQAAAAGLDNILAALIQAGYNMNELGPLWSSPPIVAAAWWNQTSTVEFLVNSDAKIDLSICADDGDDALLIASQVGEPHMVDILLRAGANIHYKNKRGVGPVYKAINQGKYKTLKRLLAANADFESDEEGDAETIYVRLPLLSAVDFGYLECTRLLLDASVARQNAQTSTVPEDVSLSISSSSHTHITCMLLENGPIPPNNALSAKQLLLEAIESDNVHLVPLLIEHGASVNAFETPLTMAAKKGSVETVSLLLEKGANINEIKKDGSMESPLFQAIYAGNVDVATLLLKRDVDLDWKTNLGWSILNGAYDTPEVIPELLHRGLDRDHQCIYGSTLHMAARWGLSKTMKVLLESDPKPSLDLVYGAADIFSEKADSGYIIRDELGLTALLIACQNYEPECVELLLKAGADPYFRGKDDIEAIDILMRVGDLEKAERCLRMFLSGPYKRSAAQKLDKQGNTLLHQIEKKTLISVLQLLVKAGVPVDSKNRDGYTPLAVAVQRGNEAAAKYLIECGASRTSSILHLACAQGSLNFVKLLIQEGADPEVIEPGNGRSLLYTALHIDDETACSQMVRYLVDEVKVPLDQPGGQFKYPIIRAAHRARGPDSAGFKALKLLIRRKARLDVADDQGRRAVHIAAASLWKDGLSALVGAGADIDVRDKLGRLPIHFAASVRFEDTLEYLLGRFEDIDVNATDDDNWTPLLWASRTGALYGMVPLCERGADVWIRGRRRVEDSKPEDTWSALKLARFSDRSSLWYEQLTPKESTRVNSDGGTEEWNDSLHESLPGDQKEINCESCLTQILGIRWECQQCAGQISFCFKCFGHRDDIHDSGHSFEEIGPLYKLTILAQRRESVVDPGDVETDLTLADGSRLREEMEAVVDDDLDAVAPGNEVSSDIDLDFHSEDSDSSSEF</sequence>